<evidence type="ECO:0000256" key="4">
    <source>
        <dbReference type="SAM" id="MobiDB-lite"/>
    </source>
</evidence>
<gene>
    <name evidence="7" type="ORF">M0813_11983</name>
</gene>
<dbReference type="SMART" id="SM00320">
    <property type="entry name" value="WD40"/>
    <property type="match status" value="10"/>
</dbReference>
<dbReference type="Proteomes" id="UP001150062">
    <property type="component" value="Unassembled WGS sequence"/>
</dbReference>
<organism evidence="7 8">
    <name type="scientific">Anaeramoeba flamelloides</name>
    <dbReference type="NCBI Taxonomy" id="1746091"/>
    <lineage>
        <taxon>Eukaryota</taxon>
        <taxon>Metamonada</taxon>
        <taxon>Anaeramoebidae</taxon>
        <taxon>Anaeramoeba</taxon>
    </lineage>
</organism>
<feature type="repeat" description="WD" evidence="3">
    <location>
        <begin position="462"/>
        <end position="503"/>
    </location>
</feature>
<dbReference type="PROSITE" id="PS00678">
    <property type="entry name" value="WD_REPEATS_1"/>
    <property type="match status" value="2"/>
</dbReference>
<sequence length="953" mass="110199">MSQIFYPFRSIGQITNQLPFEITIQQKHYSITTSVGKCFQVYNGQNLRLESVSPLHPSEILGFTRFGRNTFVVCSKSLYIWHQNRLIETINDFDGTITHLQNFGKFLLTATSNNTITLSSFKNDKFKKIIEFTLDYRITAILHPRKYKNKILIANENGELELWNIRTKKLVYKFKGWSSEVSCLVQSTEDDIVGIGLVDGRIFLHNLKFDRTVRQFSQEEGKVTSLSFRTDGVDMIASGTINGRVILWDLNENKLFKILKRAHKGPISKVEFLRGKPIMITSGSDNALKVWVFDQLDGTSRLLRERRGHSNFPHKIKYYKNSQVILSGGQDHSLRMFSTILDRQSKEISQGQIEKKAKLLDKTEDMLKLPVITDFDANSTREMNWSNVITCHRGSPYARIWGTENAIIDKKQLKSQDGSIITAVSLSKCGNFAIIGTQSGKLEKFNIQSAINRGEFGEKSPKSRHRKQITGIFTDILNSKTVSVSHDGKIKIWDFDKLTLLKEIDTKSKILKLTNHFESNLFAIVTSALKINVYDLDTLKMVRQFSGHKNAITDLVFSNDSHWILTSSLDSTIKIFDLPSSKMIDWIKFEKPVVSMAFSPNGDFLATTHSESLGIYLWANKKYFSSILVSKPPKKPLLIELPNMSSETDSNVIEEENESKEQDEKDFEKKKDKPQNRKKNNLKIVGREWKQKYIKLDDIKIINNNDNNKQSIEKIKDGLMKEINQENNKELVAEQLSEELITLSKVPRKNWKNLQKLDIIKERNKPKDAPKKPKLAPFFLGTIRNEGKDVFNLDPVVQNDDEKETNTSKVSNTFSKSIDFNDLESALVKVIKKCENDENKDEIDYLEVVKYLSKQKTSDIDLEFRSLNVFKNYDELKLVLRFFKSELSNNRNFELIQSYLDLFLRIYIDQIIEDQELLGLIKEIRELQKIRWQRLSNLFQKNFCRISFFANFK</sequence>
<dbReference type="InterPro" id="IPR007319">
    <property type="entry name" value="WDR36/Utp21_C"/>
</dbReference>
<dbReference type="SUPFAM" id="SSF50978">
    <property type="entry name" value="WD40 repeat-like"/>
    <property type="match status" value="2"/>
</dbReference>
<dbReference type="InterPro" id="IPR019775">
    <property type="entry name" value="WD40_repeat_CS"/>
</dbReference>
<dbReference type="Gene3D" id="2.130.10.10">
    <property type="entry name" value="YVTN repeat-like/Quinoprotein amine dehydrogenase"/>
    <property type="match status" value="2"/>
</dbReference>
<evidence type="ECO:0000256" key="3">
    <source>
        <dbReference type="PROSITE-ProRule" id="PRU00221"/>
    </source>
</evidence>
<proteinExistence type="predicted"/>
<dbReference type="InterPro" id="IPR001680">
    <property type="entry name" value="WD40_rpt"/>
</dbReference>
<dbReference type="InterPro" id="IPR036322">
    <property type="entry name" value="WD40_repeat_dom_sf"/>
</dbReference>
<dbReference type="InterPro" id="IPR059157">
    <property type="entry name" value="WDR36-Utp21_N"/>
</dbReference>
<comment type="caution">
    <text evidence="7">The sequence shown here is derived from an EMBL/GenBank/DDBJ whole genome shotgun (WGS) entry which is preliminary data.</text>
</comment>
<dbReference type="Pfam" id="PF25171">
    <property type="entry name" value="Beta-prop_WDR36-Utp21_1st"/>
    <property type="match status" value="1"/>
</dbReference>
<evidence type="ECO:0000256" key="1">
    <source>
        <dbReference type="ARBA" id="ARBA00022574"/>
    </source>
</evidence>
<feature type="region of interest" description="Disordered" evidence="4">
    <location>
        <begin position="648"/>
        <end position="682"/>
    </location>
</feature>
<accession>A0ABQ8ZDF2</accession>
<feature type="domain" description="WDR36/Utp21 C-terminal" evidence="5">
    <location>
        <begin position="734"/>
        <end position="949"/>
    </location>
</feature>
<dbReference type="Pfam" id="PF25168">
    <property type="entry name" value="Beta-prop_WDR36-Utp21_2nd"/>
    <property type="match status" value="1"/>
</dbReference>
<dbReference type="PROSITE" id="PS50082">
    <property type="entry name" value="WD_REPEATS_2"/>
    <property type="match status" value="4"/>
</dbReference>
<dbReference type="EMBL" id="JAOAOG010000016">
    <property type="protein sequence ID" value="KAJ6254933.1"/>
    <property type="molecule type" value="Genomic_DNA"/>
</dbReference>
<keyword evidence="8" id="KW-1185">Reference proteome</keyword>
<dbReference type="PANTHER" id="PTHR22840:SF12">
    <property type="entry name" value="WD REPEAT-CONTAINING PROTEIN 36"/>
    <property type="match status" value="1"/>
</dbReference>
<protein>
    <submittedName>
        <fullName evidence="7">Wd repeat-containing protein</fullName>
    </submittedName>
</protein>
<name>A0ABQ8ZDF2_9EUKA</name>
<keyword evidence="1 3" id="KW-0853">WD repeat</keyword>
<dbReference type="InterPro" id="IPR015943">
    <property type="entry name" value="WD40/YVTN_repeat-like_dom_sf"/>
</dbReference>
<evidence type="ECO:0000256" key="2">
    <source>
        <dbReference type="ARBA" id="ARBA00022737"/>
    </source>
</evidence>
<feature type="domain" description="WDR36/Utp21 N-terminal" evidence="6">
    <location>
        <begin position="31"/>
        <end position="294"/>
    </location>
</feature>
<dbReference type="Pfam" id="PF04192">
    <property type="entry name" value="Utp21"/>
    <property type="match status" value="1"/>
</dbReference>
<evidence type="ECO:0000259" key="6">
    <source>
        <dbReference type="Pfam" id="PF25171"/>
    </source>
</evidence>
<dbReference type="PANTHER" id="PTHR22840">
    <property type="entry name" value="WD REPEAT-CONTAINING PROTEIN 36"/>
    <property type="match status" value="1"/>
</dbReference>
<evidence type="ECO:0000313" key="8">
    <source>
        <dbReference type="Proteomes" id="UP001150062"/>
    </source>
</evidence>
<feature type="compositionally biased region" description="Basic and acidic residues" evidence="4">
    <location>
        <begin position="659"/>
        <end position="675"/>
    </location>
</feature>
<feature type="repeat" description="WD" evidence="3">
    <location>
        <begin position="545"/>
        <end position="586"/>
    </location>
</feature>
<dbReference type="PROSITE" id="PS50294">
    <property type="entry name" value="WD_REPEATS_REGION"/>
    <property type="match status" value="1"/>
</dbReference>
<feature type="repeat" description="WD" evidence="3">
    <location>
        <begin position="216"/>
        <end position="258"/>
    </location>
</feature>
<evidence type="ECO:0000259" key="5">
    <source>
        <dbReference type="Pfam" id="PF04192"/>
    </source>
</evidence>
<feature type="repeat" description="WD" evidence="3">
    <location>
        <begin position="260"/>
        <end position="291"/>
    </location>
</feature>
<reference evidence="7" key="1">
    <citation type="submission" date="2022-08" db="EMBL/GenBank/DDBJ databases">
        <title>Novel sulfate-reducing endosymbionts in the free-living metamonad Anaeramoeba.</title>
        <authorList>
            <person name="Jerlstrom-Hultqvist J."/>
            <person name="Cepicka I."/>
            <person name="Gallot-Lavallee L."/>
            <person name="Salas-Leiva D."/>
            <person name="Curtis B.A."/>
            <person name="Zahonova K."/>
            <person name="Pipaliya S."/>
            <person name="Dacks J."/>
            <person name="Roger A.J."/>
        </authorList>
    </citation>
    <scope>NUCLEOTIDE SEQUENCE</scope>
    <source>
        <strain evidence="7">Schooner1</strain>
    </source>
</reference>
<evidence type="ECO:0000313" key="7">
    <source>
        <dbReference type="EMBL" id="KAJ6254933.1"/>
    </source>
</evidence>
<keyword evidence="2" id="KW-0677">Repeat</keyword>